<dbReference type="Pfam" id="PF00005">
    <property type="entry name" value="ABC_tran"/>
    <property type="match status" value="1"/>
</dbReference>
<reference evidence="9 10" key="1">
    <citation type="submission" date="2021-03" db="EMBL/GenBank/DDBJ databases">
        <title>Lysobacter sp. nov. isolated from soil of gangwondo yeongwol, south Korea.</title>
        <authorList>
            <person name="Kim K.R."/>
            <person name="Kim K.H."/>
            <person name="Jeon C.O."/>
        </authorList>
    </citation>
    <scope>NUCLEOTIDE SEQUENCE [LARGE SCALE GENOMIC DNA]</scope>
    <source>
        <strain evidence="9 10">R19</strain>
    </source>
</reference>
<dbReference type="Gene3D" id="3.40.50.300">
    <property type="entry name" value="P-loop containing nucleotide triphosphate hydrolases"/>
    <property type="match status" value="1"/>
</dbReference>
<dbReference type="InterPro" id="IPR027417">
    <property type="entry name" value="P-loop_NTPase"/>
</dbReference>
<keyword evidence="10" id="KW-1185">Reference proteome</keyword>
<dbReference type="GO" id="GO:0016887">
    <property type="term" value="F:ATP hydrolysis activity"/>
    <property type="evidence" value="ECO:0007669"/>
    <property type="project" value="InterPro"/>
</dbReference>
<dbReference type="InterPro" id="IPR003439">
    <property type="entry name" value="ABC_transporter-like_ATP-bd"/>
</dbReference>
<dbReference type="PROSITE" id="PS50893">
    <property type="entry name" value="ABC_TRANSPORTER_2"/>
    <property type="match status" value="1"/>
</dbReference>
<name>A0A975AU64_9GAMM</name>
<keyword evidence="3" id="KW-1003">Cell membrane</keyword>
<dbReference type="SMART" id="SM00382">
    <property type="entry name" value="AAA"/>
    <property type="match status" value="1"/>
</dbReference>
<organism evidence="9 10">
    <name type="scientific">Agrilutibacter solisilvae</name>
    <dbReference type="NCBI Taxonomy" id="2763317"/>
    <lineage>
        <taxon>Bacteria</taxon>
        <taxon>Pseudomonadati</taxon>
        <taxon>Pseudomonadota</taxon>
        <taxon>Gammaproteobacteria</taxon>
        <taxon>Lysobacterales</taxon>
        <taxon>Lysobacteraceae</taxon>
        <taxon>Agrilutibacter</taxon>
    </lineage>
</organism>
<evidence type="ECO:0000259" key="8">
    <source>
        <dbReference type="PROSITE" id="PS50893"/>
    </source>
</evidence>
<keyword evidence="2" id="KW-0813">Transport</keyword>
<dbReference type="EMBL" id="CP071518">
    <property type="protein sequence ID" value="QSX79870.1"/>
    <property type="molecule type" value="Genomic_DNA"/>
</dbReference>
<keyword evidence="4" id="KW-0547">Nucleotide-binding</keyword>
<dbReference type="InterPro" id="IPR050166">
    <property type="entry name" value="ABC_transporter_ATP-bind"/>
</dbReference>
<dbReference type="AlphaFoldDB" id="A0A975AU64"/>
<dbReference type="PANTHER" id="PTHR42788">
    <property type="entry name" value="TAURINE IMPORT ATP-BINDING PROTEIN-RELATED"/>
    <property type="match status" value="1"/>
</dbReference>
<keyword evidence="5 9" id="KW-0067">ATP-binding</keyword>
<gene>
    <name evidence="9" type="ORF">I8J32_008615</name>
</gene>
<evidence type="ECO:0000256" key="5">
    <source>
        <dbReference type="ARBA" id="ARBA00022840"/>
    </source>
</evidence>
<proteinExistence type="inferred from homology"/>
<dbReference type="SUPFAM" id="SSF52540">
    <property type="entry name" value="P-loop containing nucleoside triphosphate hydrolases"/>
    <property type="match status" value="1"/>
</dbReference>
<dbReference type="KEGG" id="lsf:I8J32_008615"/>
<evidence type="ECO:0000256" key="4">
    <source>
        <dbReference type="ARBA" id="ARBA00022741"/>
    </source>
</evidence>
<keyword evidence="6" id="KW-1278">Translocase</keyword>
<protein>
    <submittedName>
        <fullName evidence="9">ATP-binding cassette domain-containing protein</fullName>
    </submittedName>
</protein>
<evidence type="ECO:0000256" key="3">
    <source>
        <dbReference type="ARBA" id="ARBA00022475"/>
    </source>
</evidence>
<evidence type="ECO:0000256" key="2">
    <source>
        <dbReference type="ARBA" id="ARBA00022448"/>
    </source>
</evidence>
<dbReference type="Proteomes" id="UP000639274">
    <property type="component" value="Chromosome"/>
</dbReference>
<evidence type="ECO:0000256" key="1">
    <source>
        <dbReference type="ARBA" id="ARBA00005417"/>
    </source>
</evidence>
<evidence type="ECO:0000313" key="10">
    <source>
        <dbReference type="Proteomes" id="UP000639274"/>
    </source>
</evidence>
<accession>A0A975AU64</accession>
<dbReference type="RefSeq" id="WP_207526867.1">
    <property type="nucleotide sequence ID" value="NZ_CP071518.1"/>
</dbReference>
<sequence length="293" mass="31785">MSTPASAATSATGSAATAPAAVSLELREIVQEYPTADGKGVTRVVDSLSLRYDRPGINMLLGPSGCGKSTVLRMMGGVRPIGVATPTSGTVLIDGAPCVGAHDDSVMVFQRYANRPDLSVWDNVAFPFRLGLWRKRVAKAQWSARVDDILKAVGLWEHRALRPAQLSGGQNQRVALARALVLEPRILLMDEPFAALDAQTRVEMQQLLNDLYVRRPCLIVFVTHDVIEALALGDRVTVLSTQPARIADEFTIDEPRPRSATWQRATDTVKLEERVLNQLHAKSAGRGTVAVSI</sequence>
<evidence type="ECO:0000313" key="9">
    <source>
        <dbReference type="EMBL" id="QSX79870.1"/>
    </source>
</evidence>
<evidence type="ECO:0000256" key="6">
    <source>
        <dbReference type="ARBA" id="ARBA00022967"/>
    </source>
</evidence>
<dbReference type="GO" id="GO:0005524">
    <property type="term" value="F:ATP binding"/>
    <property type="evidence" value="ECO:0007669"/>
    <property type="project" value="UniProtKB-KW"/>
</dbReference>
<dbReference type="InterPro" id="IPR003593">
    <property type="entry name" value="AAA+_ATPase"/>
</dbReference>
<keyword evidence="7" id="KW-0472">Membrane</keyword>
<feature type="domain" description="ABC transporter" evidence="8">
    <location>
        <begin position="24"/>
        <end position="266"/>
    </location>
</feature>
<dbReference type="PANTHER" id="PTHR42788:SF17">
    <property type="entry name" value="ALIPHATIC SULFONATES IMPORT ATP-BINDING PROTEIN SSUB"/>
    <property type="match status" value="1"/>
</dbReference>
<comment type="similarity">
    <text evidence="1">Belongs to the ABC transporter superfamily.</text>
</comment>
<evidence type="ECO:0000256" key="7">
    <source>
        <dbReference type="ARBA" id="ARBA00023136"/>
    </source>
</evidence>